<feature type="signal peptide" evidence="3">
    <location>
        <begin position="1"/>
        <end position="20"/>
    </location>
</feature>
<dbReference type="InterPro" id="IPR011042">
    <property type="entry name" value="6-blade_b-propeller_TolB-like"/>
</dbReference>
<dbReference type="Gene3D" id="2.120.10.30">
    <property type="entry name" value="TolB, C-terminal domain"/>
    <property type="match status" value="3"/>
</dbReference>
<dbReference type="SUPFAM" id="SSF51556">
    <property type="entry name" value="Metallo-dependent hydrolases"/>
    <property type="match status" value="1"/>
</dbReference>
<dbReference type="Pfam" id="PF07676">
    <property type="entry name" value="PD40"/>
    <property type="match status" value="3"/>
</dbReference>
<dbReference type="Gene3D" id="3.40.50.10910">
    <property type="entry name" value="Amidohydrolase"/>
    <property type="match status" value="1"/>
</dbReference>
<dbReference type="SUPFAM" id="SSF82171">
    <property type="entry name" value="DPP6 N-terminal domain-like"/>
    <property type="match status" value="1"/>
</dbReference>
<dbReference type="Gene3D" id="1.20.58.520">
    <property type="entry name" value="Amidohydrolase"/>
    <property type="match status" value="1"/>
</dbReference>
<feature type="region of interest" description="Disordered" evidence="2">
    <location>
        <begin position="30"/>
        <end position="51"/>
    </location>
</feature>
<dbReference type="Gene3D" id="3.30.110.90">
    <property type="entry name" value="Amidohydrolase"/>
    <property type="match status" value="1"/>
</dbReference>
<dbReference type="Proteomes" id="UP000240527">
    <property type="component" value="Chromosome"/>
</dbReference>
<dbReference type="InterPro" id="IPR006680">
    <property type="entry name" value="Amidohydro-rel"/>
</dbReference>
<dbReference type="SUPFAM" id="SSF51338">
    <property type="entry name" value="Composite domain of metallo-dependent hydrolases"/>
    <property type="match status" value="1"/>
</dbReference>
<keyword evidence="3" id="KW-0732">Signal</keyword>
<protein>
    <submittedName>
        <fullName evidence="5">Amidohydrolase</fullName>
    </submittedName>
</protein>
<evidence type="ECO:0000256" key="1">
    <source>
        <dbReference type="ARBA" id="ARBA00009820"/>
    </source>
</evidence>
<dbReference type="PANTHER" id="PTHR36842:SF1">
    <property type="entry name" value="PROTEIN TOLB"/>
    <property type="match status" value="1"/>
</dbReference>
<dbReference type="InterPro" id="IPR011059">
    <property type="entry name" value="Metal-dep_hydrolase_composite"/>
</dbReference>
<evidence type="ECO:0000256" key="3">
    <source>
        <dbReference type="SAM" id="SignalP"/>
    </source>
</evidence>
<dbReference type="PANTHER" id="PTHR36842">
    <property type="entry name" value="PROTEIN TOLB HOMOLOG"/>
    <property type="match status" value="1"/>
</dbReference>
<feature type="domain" description="Amidohydrolase-related" evidence="4">
    <location>
        <begin position="736"/>
        <end position="1068"/>
    </location>
</feature>
<reference evidence="5 6" key="1">
    <citation type="journal article" date="2015" name="Biotechnol. Bioeng.">
        <title>Genome sequence and phenotypic characterization of Caulobacter segnis.</title>
        <authorList>
            <person name="Patel S."/>
            <person name="Fletcher B."/>
            <person name="Scott D.C."/>
            <person name="Ely B."/>
        </authorList>
    </citation>
    <scope>NUCLEOTIDE SEQUENCE [LARGE SCALE GENOMIC DNA]</scope>
    <source>
        <strain evidence="5 6">TK0059</strain>
    </source>
</reference>
<dbReference type="Gene3D" id="2.30.40.10">
    <property type="entry name" value="Urease, subunit C, domain 1"/>
    <property type="match status" value="1"/>
</dbReference>
<dbReference type="Pfam" id="PF26549">
    <property type="entry name" value="Tricorn_N"/>
    <property type="match status" value="1"/>
</dbReference>
<evidence type="ECO:0000313" key="6">
    <source>
        <dbReference type="Proteomes" id="UP000240527"/>
    </source>
</evidence>
<sequence length="1111" mass="119357">MNRRLTALAALLLMSGSALAHQAFAQATPPSATPAAGAVKSDKPEKWNVNAPPGVATREVRIAVDNGTWMNVDVSRDGKLIAFDLLGDIYTLPIAGGTPTRIAEGLAYDQQPRFSPDGKRIAFTSDRAGGDNIWVMNVDGSDKRQVTKEEFRLLNQPSWSPDGRFIVAKKHFTTGRSLGTGEVWVYHVSGGGGVQLVKRASEALQKELGEPIYAADGKSVFYTRNVTPGPIFEYAQDSNTALFDIERYDLETGEVTTAVSGLGGSVRPTPSPDGGKIAFVRRERTKSKLYVKDLTSGEERKIYDALDQDVQETWAVTGVYPNMAWTPDGATVVFWAGGKIRRVNVADGASSVILFKIDDTRVVVDATHPQVEIAPDRFATKMPRWASVSPDGKSVVFETLGKLWIKPASGGEPRRLVTGGDEAAFELYPSWSRDGRTVVFVSWTDAGLGRLRTVAASGGAAKDVIAQPGHYGAPRFSPDGKTIVFERRRGGGLTSSRWSQDPGVYRVAVSGGTPVRVSRGGSSPQFGAANDRVFMLMSEKDKRQLVSTDLSGQAKRVHASGEMINDYQVSPDGRNVAFRQNYEAFVMPLMPGTQEVAVDQKGGPLPVTRVSAEGADFINWSKDGKQVHWSMGPTLFTAETDALYASAPAAEGAGKDDGKFKPVKTGLDLSMQVAADKPTGVVALTGARIVTMADKTGGIIDDGVIVIRGDRIVAVGPKASTPVPAEAKVVDVAGKTIIPGLVDAHAHGPQGDDDLVPQQNWSSMANLAMGSTTIHDPSSRAAEIFVAAELQRAGKILAPRTFSTGEIIYGAKAAEVYAEINSLDDALAHVRRLKAQGAHSVKNYNQPRREQRQMVVVAAQKEGMEVVPEGGSLYAMDVTLVQDGNSTVEHNLPVDRFYDDIVSLWSQSKTNYTPTLVVAYGGLAGDPYWRQHMDVWTHPLLSKHAPPALLAARNVRRAAAPEEDYVDASTAREAKKLADRGVQVAIGAHGQQAGLGPHWELWSFVRGGWTPVEALAAGTINAARSLGYAKDVGSLETGKLADLLVLDADPTQDIRNSDKLFRVMLGGRLYDPATLNETVTGQRVRQPYWWERSGEAWGGGQGGSGHTDDVG</sequence>
<dbReference type="InterPro" id="IPR032466">
    <property type="entry name" value="Metal_Hydrolase"/>
</dbReference>
<dbReference type="InterPro" id="IPR011659">
    <property type="entry name" value="WD40"/>
</dbReference>
<evidence type="ECO:0000259" key="4">
    <source>
        <dbReference type="Pfam" id="PF01979"/>
    </source>
</evidence>
<accession>A0ABM6TBK3</accession>
<comment type="similarity">
    <text evidence="1">Belongs to the TolB family.</text>
</comment>
<feature type="chain" id="PRO_5047162086" evidence="3">
    <location>
        <begin position="21"/>
        <end position="1111"/>
    </location>
</feature>
<evidence type="ECO:0000256" key="2">
    <source>
        <dbReference type="SAM" id="MobiDB-lite"/>
    </source>
</evidence>
<organism evidence="5 6">
    <name type="scientific">Caulobacter segnis</name>
    <dbReference type="NCBI Taxonomy" id="88688"/>
    <lineage>
        <taxon>Bacteria</taxon>
        <taxon>Pseudomonadati</taxon>
        <taxon>Pseudomonadota</taxon>
        <taxon>Alphaproteobacteria</taxon>
        <taxon>Caulobacterales</taxon>
        <taxon>Caulobacteraceae</taxon>
        <taxon>Caulobacter</taxon>
    </lineage>
</organism>
<dbReference type="EMBL" id="CP027850">
    <property type="protein sequence ID" value="AVQ00492.1"/>
    <property type="molecule type" value="Genomic_DNA"/>
</dbReference>
<gene>
    <name evidence="5" type="ORF">B7G68_00580</name>
</gene>
<evidence type="ECO:0000313" key="5">
    <source>
        <dbReference type="EMBL" id="AVQ00492.1"/>
    </source>
</evidence>
<dbReference type="RefSeq" id="WP_013077314.1">
    <property type="nucleotide sequence ID" value="NZ_CP027850.1"/>
</dbReference>
<dbReference type="SUPFAM" id="SSF69304">
    <property type="entry name" value="Tricorn protease N-terminal domain"/>
    <property type="match status" value="1"/>
</dbReference>
<dbReference type="Pfam" id="PF01979">
    <property type="entry name" value="Amidohydro_1"/>
    <property type="match status" value="1"/>
</dbReference>
<proteinExistence type="inferred from homology"/>
<keyword evidence="6" id="KW-1185">Reference proteome</keyword>
<name>A0ABM6TBK3_9CAUL</name>